<organism evidence="2 3">
    <name type="scientific">Garicola koreensis</name>
    <dbReference type="NCBI Taxonomy" id="1262554"/>
    <lineage>
        <taxon>Bacteria</taxon>
        <taxon>Bacillati</taxon>
        <taxon>Actinomycetota</taxon>
        <taxon>Actinomycetes</taxon>
        <taxon>Micrococcales</taxon>
        <taxon>Micrococcaceae</taxon>
        <taxon>Garicola</taxon>
    </lineage>
</organism>
<dbReference type="GO" id="GO:0032049">
    <property type="term" value="P:cardiolipin biosynthetic process"/>
    <property type="evidence" value="ECO:0007669"/>
    <property type="project" value="UniProtKB-ARBA"/>
</dbReference>
<evidence type="ECO:0000313" key="3">
    <source>
        <dbReference type="Proteomes" id="UP000547528"/>
    </source>
</evidence>
<dbReference type="SMART" id="SM00155">
    <property type="entry name" value="PLDc"/>
    <property type="match status" value="2"/>
</dbReference>
<dbReference type="AlphaFoldDB" id="A0A7W5TQD5"/>
<gene>
    <name evidence="2" type="ORF">FHX47_000803</name>
</gene>
<dbReference type="Pfam" id="PF13091">
    <property type="entry name" value="PLDc_2"/>
    <property type="match status" value="2"/>
</dbReference>
<dbReference type="PROSITE" id="PS50035">
    <property type="entry name" value="PLD"/>
    <property type="match status" value="2"/>
</dbReference>
<dbReference type="Gene3D" id="3.30.870.10">
    <property type="entry name" value="Endonuclease Chain A"/>
    <property type="match status" value="2"/>
</dbReference>
<dbReference type="PANTHER" id="PTHR21248:SF22">
    <property type="entry name" value="PHOSPHOLIPASE D"/>
    <property type="match status" value="1"/>
</dbReference>
<protein>
    <submittedName>
        <fullName evidence="2">Cardiolipin synthase</fullName>
        <ecNumber evidence="2">2.7.8.-</ecNumber>
    </submittedName>
</protein>
<dbReference type="InterPro" id="IPR025202">
    <property type="entry name" value="PLD-like_dom"/>
</dbReference>
<proteinExistence type="predicted"/>
<dbReference type="EMBL" id="JACIBT010000001">
    <property type="protein sequence ID" value="MBB3667210.1"/>
    <property type="molecule type" value="Genomic_DNA"/>
</dbReference>
<dbReference type="CDD" id="cd09112">
    <property type="entry name" value="PLDc_CLS_2"/>
    <property type="match status" value="1"/>
</dbReference>
<sequence length="388" mass="43868">MTAASLVAFDWLKQSSRRRQLAPHPGTFHAEVEDSELRVYTSGVELYRDMIAAIDSAERTVILQTYIWKPDEVGQRFIDAINRAASRGVTVFVLYDGFANLLVPRAFYRQISEQVRVFRMPMIARQFWKGPVRSTGVNHSKILVVDDHVGFVGGYNIGSLYADQWRDTHVREIGPEVWGMQHAVARVWNDAHPPKDHIPWIPPRSWSSTINVVANLPVQLVYPIRQMYLNAIDRAQDHIWLTTAYFIPDQQILHALIAASHRGVDVRVMIPNQSNHIVADWVSRGFYGQLLEAGVTLLLFSSSMLHAKTATIDGQWSTVGTANIDRLSLSFSYETNVEVIDSGFAAEMENIFAADSQHCDALTSPEWRDRHPMARVAETALVPLRPLL</sequence>
<feature type="domain" description="PLD phosphodiesterase" evidence="1">
    <location>
        <begin position="134"/>
        <end position="161"/>
    </location>
</feature>
<evidence type="ECO:0000259" key="1">
    <source>
        <dbReference type="PROSITE" id="PS50035"/>
    </source>
</evidence>
<dbReference type="EC" id="2.7.8.-" evidence="2"/>
<comment type="caution">
    <text evidence="2">The sequence shown here is derived from an EMBL/GenBank/DDBJ whole genome shotgun (WGS) entry which is preliminary data.</text>
</comment>
<dbReference type="PANTHER" id="PTHR21248">
    <property type="entry name" value="CARDIOLIPIN SYNTHASE"/>
    <property type="match status" value="1"/>
</dbReference>
<keyword evidence="2" id="KW-0808">Transferase</keyword>
<dbReference type="CDD" id="cd09110">
    <property type="entry name" value="PLDc_CLS_1"/>
    <property type="match status" value="1"/>
</dbReference>
<dbReference type="InterPro" id="IPR001736">
    <property type="entry name" value="PLipase_D/transphosphatidylase"/>
</dbReference>
<dbReference type="GO" id="GO:0030572">
    <property type="term" value="F:phosphatidyltransferase activity"/>
    <property type="evidence" value="ECO:0007669"/>
    <property type="project" value="UniProtKB-ARBA"/>
</dbReference>
<keyword evidence="3" id="KW-1185">Reference proteome</keyword>
<dbReference type="Proteomes" id="UP000547528">
    <property type="component" value="Unassembled WGS sequence"/>
</dbReference>
<reference evidence="2 3" key="1">
    <citation type="submission" date="2020-08" db="EMBL/GenBank/DDBJ databases">
        <title>Sequencing the genomes of 1000 actinobacteria strains.</title>
        <authorList>
            <person name="Klenk H.-P."/>
        </authorList>
    </citation>
    <scope>NUCLEOTIDE SEQUENCE [LARGE SCALE GENOMIC DNA]</scope>
    <source>
        <strain evidence="2 3">DSM 28238</strain>
    </source>
</reference>
<name>A0A7W5TQD5_9MICC</name>
<evidence type="ECO:0000313" key="2">
    <source>
        <dbReference type="EMBL" id="MBB3667210.1"/>
    </source>
</evidence>
<feature type="domain" description="PLD phosphodiesterase" evidence="1">
    <location>
        <begin position="301"/>
        <end position="328"/>
    </location>
</feature>
<accession>A0A7W5TQD5</accession>
<dbReference type="SUPFAM" id="SSF56024">
    <property type="entry name" value="Phospholipase D/nuclease"/>
    <property type="match status" value="2"/>
</dbReference>